<dbReference type="Gene3D" id="1.10.10.60">
    <property type="entry name" value="Homeodomain-like"/>
    <property type="match status" value="1"/>
</dbReference>
<comment type="caution">
    <text evidence="6">The sequence shown here is derived from an EMBL/GenBank/DDBJ whole genome shotgun (WGS) entry which is preliminary data.</text>
</comment>
<dbReference type="PANTHER" id="PTHR30055">
    <property type="entry name" value="HTH-TYPE TRANSCRIPTIONAL REGULATOR RUTR"/>
    <property type="match status" value="1"/>
</dbReference>
<dbReference type="GO" id="GO:0003700">
    <property type="term" value="F:DNA-binding transcription factor activity"/>
    <property type="evidence" value="ECO:0007669"/>
    <property type="project" value="TreeGrafter"/>
</dbReference>
<dbReference type="SUPFAM" id="SSF46689">
    <property type="entry name" value="Homeodomain-like"/>
    <property type="match status" value="1"/>
</dbReference>
<dbReference type="Pfam" id="PF16859">
    <property type="entry name" value="TetR_C_11"/>
    <property type="match status" value="1"/>
</dbReference>
<evidence type="ECO:0000313" key="7">
    <source>
        <dbReference type="Proteomes" id="UP000323454"/>
    </source>
</evidence>
<dbReference type="Proteomes" id="UP000323454">
    <property type="component" value="Unassembled WGS sequence"/>
</dbReference>
<evidence type="ECO:0000256" key="2">
    <source>
        <dbReference type="ARBA" id="ARBA00023125"/>
    </source>
</evidence>
<dbReference type="GO" id="GO:0000976">
    <property type="term" value="F:transcription cis-regulatory region binding"/>
    <property type="evidence" value="ECO:0007669"/>
    <property type="project" value="TreeGrafter"/>
</dbReference>
<dbReference type="AlphaFoldDB" id="A0A5B2XRT5"/>
<evidence type="ECO:0000259" key="5">
    <source>
        <dbReference type="PROSITE" id="PS50977"/>
    </source>
</evidence>
<dbReference type="InterPro" id="IPR036271">
    <property type="entry name" value="Tet_transcr_reg_TetR-rel_C_sf"/>
</dbReference>
<dbReference type="EMBL" id="VUOB01000005">
    <property type="protein sequence ID" value="KAA2265825.1"/>
    <property type="molecule type" value="Genomic_DNA"/>
</dbReference>
<dbReference type="PROSITE" id="PS50977">
    <property type="entry name" value="HTH_TETR_2"/>
    <property type="match status" value="1"/>
</dbReference>
<keyword evidence="3" id="KW-0804">Transcription</keyword>
<reference evidence="6 7" key="1">
    <citation type="submission" date="2019-09" db="EMBL/GenBank/DDBJ databases">
        <title>Goodfellowia gen. nov., a new genus of the Pseudonocardineae related to Actinoalloteichus, containing Goodfellowia coeruleoviolacea gen. nov., comb. nov. gen. nov., comb. nov.</title>
        <authorList>
            <person name="Labeda D."/>
        </authorList>
    </citation>
    <scope>NUCLEOTIDE SEQUENCE [LARGE SCALE GENOMIC DNA]</scope>
    <source>
        <strain evidence="6 7">AN110305</strain>
    </source>
</reference>
<accession>A0A5B2XRT5</accession>
<dbReference type="Pfam" id="PF00440">
    <property type="entry name" value="TetR_N"/>
    <property type="match status" value="1"/>
</dbReference>
<name>A0A5B2XRT5_9PSEU</name>
<evidence type="ECO:0000256" key="1">
    <source>
        <dbReference type="ARBA" id="ARBA00023015"/>
    </source>
</evidence>
<dbReference type="InterPro" id="IPR001647">
    <property type="entry name" value="HTH_TetR"/>
</dbReference>
<proteinExistence type="predicted"/>
<dbReference type="SUPFAM" id="SSF48498">
    <property type="entry name" value="Tetracyclin repressor-like, C-terminal domain"/>
    <property type="match status" value="1"/>
</dbReference>
<dbReference type="Gene3D" id="1.10.357.10">
    <property type="entry name" value="Tetracycline Repressor, domain 2"/>
    <property type="match status" value="1"/>
</dbReference>
<evidence type="ECO:0000256" key="4">
    <source>
        <dbReference type="PROSITE-ProRule" id="PRU00335"/>
    </source>
</evidence>
<evidence type="ECO:0000313" key="6">
    <source>
        <dbReference type="EMBL" id="KAA2265825.1"/>
    </source>
</evidence>
<dbReference type="InterPro" id="IPR011075">
    <property type="entry name" value="TetR_C"/>
</dbReference>
<keyword evidence="2 4" id="KW-0238">DNA-binding</keyword>
<dbReference type="PRINTS" id="PR00455">
    <property type="entry name" value="HTHTETR"/>
</dbReference>
<keyword evidence="1" id="KW-0805">Transcription regulation</keyword>
<feature type="domain" description="HTH tetR-type" evidence="5">
    <location>
        <begin position="1"/>
        <end position="55"/>
    </location>
</feature>
<gene>
    <name evidence="6" type="ORF">F0L68_03535</name>
</gene>
<dbReference type="InterPro" id="IPR009057">
    <property type="entry name" value="Homeodomain-like_sf"/>
</dbReference>
<dbReference type="InterPro" id="IPR050109">
    <property type="entry name" value="HTH-type_TetR-like_transc_reg"/>
</dbReference>
<dbReference type="PANTHER" id="PTHR30055:SF148">
    <property type="entry name" value="TETR-FAMILY TRANSCRIPTIONAL REGULATOR"/>
    <property type="match status" value="1"/>
</dbReference>
<sequence length="178" mass="19272">MLRAAVELLEEVGYGRVTIEGVAARSGVAKSTIYRWWKSKATLVMEAYGHTVAKRVPEPDTGSLAGDLAAFLTELYRVADYPTRAKALRGLMAEAQLDPGFEGAFRDWAQGRRAVLAKLFGRAADRGELAPGLDVEYATDLVFGPFWYRLLVRHAPLAPAEAEAHATRLLAGLGGATL</sequence>
<reference evidence="6 7" key="2">
    <citation type="submission" date="2019-09" db="EMBL/GenBank/DDBJ databases">
        <authorList>
            <person name="Jin C."/>
        </authorList>
    </citation>
    <scope>NUCLEOTIDE SEQUENCE [LARGE SCALE GENOMIC DNA]</scope>
    <source>
        <strain evidence="6 7">AN110305</strain>
    </source>
</reference>
<organism evidence="6 7">
    <name type="scientific">Solihabitans fulvus</name>
    <dbReference type="NCBI Taxonomy" id="1892852"/>
    <lineage>
        <taxon>Bacteria</taxon>
        <taxon>Bacillati</taxon>
        <taxon>Actinomycetota</taxon>
        <taxon>Actinomycetes</taxon>
        <taxon>Pseudonocardiales</taxon>
        <taxon>Pseudonocardiaceae</taxon>
        <taxon>Solihabitans</taxon>
    </lineage>
</organism>
<evidence type="ECO:0000256" key="3">
    <source>
        <dbReference type="ARBA" id="ARBA00023163"/>
    </source>
</evidence>
<keyword evidence="7" id="KW-1185">Reference proteome</keyword>
<dbReference type="OrthoDB" id="9796019at2"/>
<feature type="DNA-binding region" description="H-T-H motif" evidence="4">
    <location>
        <begin position="18"/>
        <end position="37"/>
    </location>
</feature>
<protein>
    <submittedName>
        <fullName evidence="6">TetR/AcrR family transcriptional regulator</fullName>
    </submittedName>
</protein>